<name>A0AAV9XIW4_9PEZI</name>
<dbReference type="AlphaFoldDB" id="A0AAV9XIW4"/>
<feature type="region of interest" description="Disordered" evidence="2">
    <location>
        <begin position="557"/>
        <end position="683"/>
    </location>
</feature>
<gene>
    <name evidence="3" type="ORF">TWF694_007530</name>
</gene>
<evidence type="ECO:0000313" key="4">
    <source>
        <dbReference type="Proteomes" id="UP001365542"/>
    </source>
</evidence>
<feature type="coiled-coil region" evidence="1">
    <location>
        <begin position="465"/>
        <end position="492"/>
    </location>
</feature>
<dbReference type="InterPro" id="IPR029069">
    <property type="entry name" value="HotDog_dom_sf"/>
</dbReference>
<accession>A0AAV9XIW4</accession>
<dbReference type="InterPro" id="IPR052741">
    <property type="entry name" value="Mitochondrial_HTD2"/>
</dbReference>
<keyword evidence="4" id="KW-1185">Reference proteome</keyword>
<feature type="region of interest" description="Disordered" evidence="2">
    <location>
        <begin position="295"/>
        <end position="327"/>
    </location>
</feature>
<feature type="compositionally biased region" description="Basic and acidic residues" evidence="2">
    <location>
        <begin position="674"/>
        <end position="683"/>
    </location>
</feature>
<dbReference type="SUPFAM" id="SSF54637">
    <property type="entry name" value="Thioesterase/thiol ester dehydrase-isomerase"/>
    <property type="match status" value="1"/>
</dbReference>
<dbReference type="PANTHER" id="PTHR28152">
    <property type="entry name" value="HYDROXYACYL-THIOESTER DEHYDRATASE TYPE 2, MITOCHONDRIAL"/>
    <property type="match status" value="1"/>
</dbReference>
<feature type="compositionally biased region" description="Acidic residues" evidence="2">
    <location>
        <begin position="613"/>
        <end position="673"/>
    </location>
</feature>
<comment type="caution">
    <text evidence="3">The sequence shown here is derived from an EMBL/GenBank/DDBJ whole genome shotgun (WGS) entry which is preliminary data.</text>
</comment>
<sequence length="683" mass="79776">MVLPLLLRPARRLVIHPRIPTVPSRLIFRHPIQARRWNSVAALVAERHKNLLVNKEAAPDNDSSMDTQVEEHIKNLPAEARELLTRQFPLIQDFIGPSHSHLLTLTLQPYLNFSDIKPSVPGDENAPHNPFTIKNILPYYGVRLPPGYHFAYFNGYTQESELSADGYISAQSPGGTWTRRMWAGGKLTFQPMPEKRRKGYDRGARRARPLDIGRRALCHESIEDIQMKGEPGSDNEMMFVYIRRKIWAEGYIVREPTKSPKLLDVPQPEETELLVLPDEEVPLIEQRCLVYMKEKPKADPTTTKDEPAKPSTAKVEEKSRSRADKAEFKHSFTPTPTLLFRYSALTFNAHKIHIDKQYAKDQEGHRDLIVHGPLTITFLLEFLRNHMLGLEKEWRLNTFEYRNVAPLYVNEPVHLYGRFIPDAPTPVIEPEADPRERLLPMYDEMDNLRKQLKEISKRADPNIPEEEYLQMKKEARRALRRLKGESEKLEKFHPVEQREVEYKVFELWAENDKGQVAIRGTALIEDLPTKPELTPEQQWKRYQAQMDRNKRLLQRQQLKEHKTMVRKKRQERKEKLRSEQKERDRVRREEKERLWRDARAAMLKGEEAGAPMNDEEDEREDLVHNDEEDESNWDVEDGEENDSESDSESGSDSESDSESSESDSESDEDDRDYEESKVRRDGK</sequence>
<proteinExistence type="predicted"/>
<dbReference type="EMBL" id="JAVHJO010000003">
    <property type="protein sequence ID" value="KAK6541740.1"/>
    <property type="molecule type" value="Genomic_DNA"/>
</dbReference>
<evidence type="ECO:0000256" key="2">
    <source>
        <dbReference type="SAM" id="MobiDB-lite"/>
    </source>
</evidence>
<feature type="compositionally biased region" description="Basic and acidic residues" evidence="2">
    <location>
        <begin position="571"/>
        <end position="607"/>
    </location>
</feature>
<dbReference type="PANTHER" id="PTHR28152:SF1">
    <property type="entry name" value="HYDROXYACYL-THIOESTER DEHYDRATASE TYPE 2, MITOCHONDRIAL"/>
    <property type="match status" value="1"/>
</dbReference>
<evidence type="ECO:0008006" key="5">
    <source>
        <dbReference type="Google" id="ProtNLM"/>
    </source>
</evidence>
<reference evidence="3 4" key="1">
    <citation type="submission" date="2019-10" db="EMBL/GenBank/DDBJ databases">
        <authorList>
            <person name="Palmer J.M."/>
        </authorList>
    </citation>
    <scope>NUCLEOTIDE SEQUENCE [LARGE SCALE GENOMIC DNA]</scope>
    <source>
        <strain evidence="3 4">TWF694</strain>
    </source>
</reference>
<dbReference type="GO" id="GO:0005739">
    <property type="term" value="C:mitochondrion"/>
    <property type="evidence" value="ECO:0007669"/>
    <property type="project" value="TreeGrafter"/>
</dbReference>
<organism evidence="3 4">
    <name type="scientific">Orbilia ellipsospora</name>
    <dbReference type="NCBI Taxonomy" id="2528407"/>
    <lineage>
        <taxon>Eukaryota</taxon>
        <taxon>Fungi</taxon>
        <taxon>Dikarya</taxon>
        <taxon>Ascomycota</taxon>
        <taxon>Pezizomycotina</taxon>
        <taxon>Orbiliomycetes</taxon>
        <taxon>Orbiliales</taxon>
        <taxon>Orbiliaceae</taxon>
        <taxon>Orbilia</taxon>
    </lineage>
</organism>
<keyword evidence="1" id="KW-0175">Coiled coil</keyword>
<evidence type="ECO:0000256" key="1">
    <source>
        <dbReference type="SAM" id="Coils"/>
    </source>
</evidence>
<evidence type="ECO:0000313" key="3">
    <source>
        <dbReference type="EMBL" id="KAK6541740.1"/>
    </source>
</evidence>
<dbReference type="GO" id="GO:0019171">
    <property type="term" value="F:(3R)-hydroxyacyl-[acyl-carrier-protein] dehydratase activity"/>
    <property type="evidence" value="ECO:0007669"/>
    <property type="project" value="TreeGrafter"/>
</dbReference>
<dbReference type="Gene3D" id="3.10.129.10">
    <property type="entry name" value="Hotdog Thioesterase"/>
    <property type="match status" value="1"/>
</dbReference>
<dbReference type="Proteomes" id="UP001365542">
    <property type="component" value="Unassembled WGS sequence"/>
</dbReference>
<protein>
    <recommendedName>
        <fullName evidence="5">MaoC-like domain-containing protein</fullName>
    </recommendedName>
</protein>